<feature type="compositionally biased region" description="Polar residues" evidence="9">
    <location>
        <begin position="9"/>
        <end position="23"/>
    </location>
</feature>
<dbReference type="InterPro" id="IPR029489">
    <property type="entry name" value="OGT/SEC/SPY_C"/>
</dbReference>
<organism evidence="11 12">
    <name type="scientific">Azorhizobium caulinodans (strain ATCC 43989 / DSM 5975 / JCM 20966 / LMG 6465 / NBRC 14845 / NCIMB 13405 / ORS 571)</name>
    <dbReference type="NCBI Taxonomy" id="438753"/>
    <lineage>
        <taxon>Bacteria</taxon>
        <taxon>Pseudomonadati</taxon>
        <taxon>Pseudomonadota</taxon>
        <taxon>Alphaproteobacteria</taxon>
        <taxon>Hyphomicrobiales</taxon>
        <taxon>Xanthobacteraceae</taxon>
        <taxon>Azorhizobium</taxon>
    </lineage>
</organism>
<dbReference type="PROSITE" id="PS50293">
    <property type="entry name" value="TPR_REGION"/>
    <property type="match status" value="1"/>
</dbReference>
<dbReference type="Pfam" id="PF14559">
    <property type="entry name" value="TPR_19"/>
    <property type="match status" value="2"/>
</dbReference>
<comment type="pathway">
    <text evidence="1">Protein modification; protein glycosylation.</text>
</comment>
<dbReference type="eggNOG" id="COG3914">
    <property type="taxonomic scope" value="Bacteria"/>
</dbReference>
<reference evidence="11 12" key="3">
    <citation type="journal article" date="2008" name="BMC Genomics">
        <title>The genome of the versatile nitrogen fixer Azorhizobium caulinodans ORS571.</title>
        <authorList>
            <person name="Lee KB."/>
            <person name="Backer P.D."/>
            <person name="Aono T."/>
            <person name="Liu CT."/>
            <person name="Suzuki S."/>
            <person name="Suzuki T."/>
            <person name="Kaneko T."/>
            <person name="Yamada M."/>
            <person name="Tabata S."/>
            <person name="Kupfer D.M."/>
            <person name="Najar F.Z."/>
            <person name="Wiley G.B."/>
            <person name="Roe B."/>
            <person name="Binnewies T.T."/>
            <person name="Ussery D.W."/>
            <person name="D'Haeze W."/>
            <person name="Herder J.D."/>
            <person name="Gevers D."/>
            <person name="Vereecke D."/>
            <person name="Holsters M."/>
            <person name="Oyaizu H."/>
        </authorList>
    </citation>
    <scope>NUCLEOTIDE SEQUENCE [LARGE SCALE GENOMIC DNA]</scope>
    <source>
        <strain evidence="12">ATCC 43989 / DSM 5975 / JCM 20966 / LMG 6465 / NBRC 14845 / NCIMB 13405 / ORS 571</strain>
    </source>
</reference>
<dbReference type="KEGG" id="azc:AZC_3466"/>
<dbReference type="SUPFAM" id="SSF53756">
    <property type="entry name" value="UDP-Glycosyltransferase/glycogen phosphorylase"/>
    <property type="match status" value="1"/>
</dbReference>
<dbReference type="SMART" id="SM00028">
    <property type="entry name" value="TPR"/>
    <property type="match status" value="5"/>
</dbReference>
<dbReference type="PROSITE" id="PS50005">
    <property type="entry name" value="TPR"/>
    <property type="match status" value="3"/>
</dbReference>
<sequence length="779" mass="84793">MPQAALRPRQTSLKQVTGPTSAHWNHPGGTARRAVSMEGNMGKGQRAAFGQPDGGRLKSAKDALRAGTLHQAGDHKGAAQLYAASLKRDPKNPIVQHMYALCLRQIGRIPEAVAALRISTALDPRNVEALADYGSLLLQMGDRAAAREAFEKALALRPNHPVAKAGIARLSAVDGSLDDLLRTVAEQPGNGQAALALGCAIISSGGEPDDAAKVWVEAVQRGALTPEDIGIEGVNAYRGGRDREALALLKIAATLKPTVAALHANLGMILLEKRRHAEAMEALGEALKVDPNHVGALLNLGSVCLDRKAYPEALAYLNRVLKIEPDNVVARLGAANASRQICQWRNVEQEEAAIAKLLAQSATRTGPFLLLSSHMTPKDHLRAARVWAQGVRVERDDKLPPAPPADPSRRIRIGYLSNDYYNHATTFLAVEMFERHDREKFEIFAYSHSPDDKSDMRRRVVSAFDHFVEIERMSNPEAARRIRADGIDILVDLKGYTQGARSEIMALRPAPVQVNFLGYPGSMGADFIDYVVGDRFVTPLSAAADYDEKIVQLPHCYQPNDRHRRISETLPSRAACGLPESGFVFCCFNNTYKITPAVFSVWMRLLDEVPDSVLWLYEANAAARDNLAYEAAKFGIEPDRIIFAPNALLADHLARHAHADLFLDTLPYNAHTTASDALWAGVPIVTCAGETFAARVAASLLDAVGMPELITTSLADYEALALALARDPERLAGLKARLVEARATAPLFDSEKFTRDIEAAYQRMHALRSAGKVPEPIVV</sequence>
<evidence type="ECO:0000313" key="11">
    <source>
        <dbReference type="EMBL" id="BAF89464.1"/>
    </source>
</evidence>
<keyword evidence="5" id="KW-0808">Transferase</keyword>
<keyword evidence="7 8" id="KW-0802">TPR repeat</keyword>
<evidence type="ECO:0000256" key="9">
    <source>
        <dbReference type="SAM" id="MobiDB-lite"/>
    </source>
</evidence>
<dbReference type="HOGENOM" id="CLU_001721_5_0_5"/>
<keyword evidence="6" id="KW-0677">Repeat</keyword>
<dbReference type="Gene3D" id="3.40.50.11380">
    <property type="match status" value="1"/>
</dbReference>
<dbReference type="Proteomes" id="UP000000270">
    <property type="component" value="Chromosome"/>
</dbReference>
<proteinExistence type="inferred from homology"/>
<evidence type="ECO:0000313" key="12">
    <source>
        <dbReference type="Proteomes" id="UP000000270"/>
    </source>
</evidence>
<evidence type="ECO:0000256" key="1">
    <source>
        <dbReference type="ARBA" id="ARBA00004922"/>
    </source>
</evidence>
<evidence type="ECO:0000259" key="10">
    <source>
        <dbReference type="Pfam" id="PF13844"/>
    </source>
</evidence>
<reference evidence="11 12" key="5">
    <citation type="journal article" date="2010" name="Appl. Environ. Microbiol.">
        <title>phrR-like gene praR of Azorhizobium caulinodans ORS571 is essential for symbiosis with Sesbania rostrata and is involved in expression of reb genes.</title>
        <authorList>
            <person name="Akiba N."/>
            <person name="Aono T."/>
            <person name="Toyazaki H."/>
            <person name="Sato S."/>
            <person name="Oyaizu H."/>
        </authorList>
    </citation>
    <scope>NUCLEOTIDE SEQUENCE [LARGE SCALE GENOMIC DNA]</scope>
    <source>
        <strain evidence="12">ATCC 43989 / DSM 5975 / JCM 20966 / LMG 6465 / NBRC 14845 / NCIMB 13405 / ORS 571</strain>
    </source>
</reference>
<evidence type="ECO:0000256" key="4">
    <source>
        <dbReference type="ARBA" id="ARBA00022676"/>
    </source>
</evidence>
<dbReference type="SUPFAM" id="SSF48452">
    <property type="entry name" value="TPR-like"/>
    <property type="match status" value="1"/>
</dbReference>
<dbReference type="STRING" id="438753.AZC_3466"/>
<dbReference type="Gene3D" id="3.40.50.2000">
    <property type="entry name" value="Glycogen Phosphorylase B"/>
    <property type="match status" value="1"/>
</dbReference>
<keyword evidence="4" id="KW-0328">Glycosyltransferase</keyword>
<dbReference type="Gene3D" id="1.25.40.10">
    <property type="entry name" value="Tetratricopeptide repeat domain"/>
    <property type="match status" value="3"/>
</dbReference>
<reference evidence="11 12" key="6">
    <citation type="journal article" date="2011" name="Appl. Environ. Microbiol.">
        <title>Involvement of the azorhizobial chromosome partition gene (parA) in the onset of bacteroid differentiation during Sesbania rostrata stem nodule development.</title>
        <authorList>
            <person name="Liu CT."/>
            <person name="Lee KB."/>
            <person name="Wang YS."/>
            <person name="Peng MH."/>
            <person name="Lee KT."/>
            <person name="Suzuki S."/>
            <person name="Suzuki T."/>
            <person name="Oyaizu H."/>
        </authorList>
    </citation>
    <scope>NUCLEOTIDE SEQUENCE [LARGE SCALE GENOMIC DNA]</scope>
    <source>
        <strain evidence="12">ATCC 43989 / DSM 5975 / JCM 20966 / LMG 6465 / NBRC 14845 / NCIMB 13405 / ORS 571</strain>
    </source>
</reference>
<evidence type="ECO:0000256" key="3">
    <source>
        <dbReference type="ARBA" id="ARBA00011970"/>
    </source>
</evidence>
<reference evidence="11 12" key="4">
    <citation type="journal article" date="2009" name="Appl. Environ. Microbiol.">
        <title>Comparative genome-wide transcriptional profiling of Azorhizobium caulinodans ORS571 grown under free-living and symbiotic conditions.</title>
        <authorList>
            <person name="Tsukada S."/>
            <person name="Aono T."/>
            <person name="Akiba N."/>
            <person name="Lee KB."/>
            <person name="Liu CT."/>
            <person name="Toyazaki H."/>
            <person name="Oyaizu H."/>
        </authorList>
    </citation>
    <scope>NUCLEOTIDE SEQUENCE [LARGE SCALE GENOMIC DNA]</scope>
    <source>
        <strain evidence="12">ATCC 43989 / DSM 5975 / JCM 20966 / LMG 6465 / NBRC 14845 / NCIMB 13405 / ORS 571</strain>
    </source>
</reference>
<dbReference type="PANTHER" id="PTHR44998:SF1">
    <property type="entry name" value="UDP-N-ACETYLGLUCOSAMINE--PEPTIDE N-ACETYLGLUCOSAMINYLTRANSFERASE 110 KDA SUBUNIT"/>
    <property type="match status" value="1"/>
</dbReference>
<name>A8IE99_AZOC5</name>
<gene>
    <name evidence="11" type="ordered locus">AZC_3466</name>
</gene>
<dbReference type="eggNOG" id="COG0457">
    <property type="taxonomic scope" value="Bacteria"/>
</dbReference>
<dbReference type="EC" id="2.4.1.255" evidence="3"/>
<protein>
    <recommendedName>
        <fullName evidence="3">protein O-GlcNAc transferase</fullName>
        <ecNumber evidence="3">2.4.1.255</ecNumber>
    </recommendedName>
</protein>
<feature type="repeat" description="TPR" evidence="8">
    <location>
        <begin position="260"/>
        <end position="293"/>
    </location>
</feature>
<feature type="repeat" description="TPR" evidence="8">
    <location>
        <begin position="294"/>
        <end position="327"/>
    </location>
</feature>
<feature type="domain" description="O-GlcNAc transferase C-terminal" evidence="10">
    <location>
        <begin position="570"/>
        <end position="757"/>
    </location>
</feature>
<evidence type="ECO:0000256" key="2">
    <source>
        <dbReference type="ARBA" id="ARBA00005386"/>
    </source>
</evidence>
<reference evidence="12" key="2">
    <citation type="submission" date="2007-04" db="EMBL/GenBank/DDBJ databases">
        <title>Complete genome sequence of the nitrogen-fixing bacterium Azorhizobium caulinodans ORS571.</title>
        <authorList>
            <person name="Lee K.B."/>
            <person name="Backer P.D."/>
            <person name="Aono T."/>
            <person name="Liu C.T."/>
            <person name="Suzuki S."/>
            <person name="Suzuki T."/>
            <person name="Kaneko T."/>
            <person name="Yamada M."/>
            <person name="Tabata S."/>
            <person name="Kupfer D.M."/>
            <person name="Najar F.Z."/>
            <person name="Wiley G.B."/>
            <person name="Roe B."/>
            <person name="Binnewies T."/>
            <person name="Ussery D."/>
            <person name="Vereecke D."/>
            <person name="Gevers D."/>
            <person name="Holsters M."/>
            <person name="Oyaizu H."/>
        </authorList>
    </citation>
    <scope>NUCLEOTIDE SEQUENCE [LARGE SCALE GENOMIC DNA]</scope>
    <source>
        <strain evidence="12">ATCC 43989 / DSM 5975 / JCM 20966 / LMG 6465 / NBRC 14845 / NCIMB 13405 / ORS 571</strain>
    </source>
</reference>
<dbReference type="PANTHER" id="PTHR44998">
    <property type="match status" value="1"/>
</dbReference>
<dbReference type="CAZy" id="GT41">
    <property type="family name" value="Glycosyltransferase Family 41"/>
</dbReference>
<feature type="region of interest" description="Disordered" evidence="9">
    <location>
        <begin position="1"/>
        <end position="29"/>
    </location>
</feature>
<reference evidence="11 12" key="1">
    <citation type="journal article" date="2007" name="Appl. Environ. Microbiol.">
        <title>Rhizobial factors required for stem nodule maturation and maintenance in Sesbania rostrata-Azorhizobium caulinodans ORS571 symbiosis.</title>
        <authorList>
            <person name="Suzuki S."/>
            <person name="Aono T."/>
            <person name="Lee KB."/>
            <person name="Suzuki T."/>
            <person name="Liu CT."/>
            <person name="Miwa H."/>
            <person name="Wakao S."/>
            <person name="Iki T."/>
            <person name="Oyaizu H."/>
        </authorList>
    </citation>
    <scope>NUCLEOTIDE SEQUENCE [LARGE SCALE GENOMIC DNA]</scope>
    <source>
        <strain evidence="12">ATCC 43989 / DSM 5975 / JCM 20966 / LMG 6465 / NBRC 14845 / NCIMB 13405 / ORS 571</strain>
    </source>
</reference>
<comment type="similarity">
    <text evidence="2">Belongs to the glycosyltransferase 41 family. O-GlcNAc transferase subfamily.</text>
</comment>
<dbReference type="GO" id="GO:0097363">
    <property type="term" value="F:protein O-acetylglucosaminyltransferase activity"/>
    <property type="evidence" value="ECO:0007669"/>
    <property type="project" value="UniProtKB-EC"/>
</dbReference>
<keyword evidence="12" id="KW-1185">Reference proteome</keyword>
<dbReference type="Pfam" id="PF07719">
    <property type="entry name" value="TPR_2"/>
    <property type="match status" value="1"/>
</dbReference>
<feature type="domain" description="O-GlcNAc transferase C-terminal" evidence="10">
    <location>
        <begin position="408"/>
        <end position="561"/>
    </location>
</feature>
<dbReference type="InterPro" id="IPR019734">
    <property type="entry name" value="TPR_rpt"/>
</dbReference>
<accession>A8IE99</accession>
<dbReference type="InterPro" id="IPR011990">
    <property type="entry name" value="TPR-like_helical_dom_sf"/>
</dbReference>
<feature type="repeat" description="TPR" evidence="8">
    <location>
        <begin position="127"/>
        <end position="160"/>
    </location>
</feature>
<dbReference type="EMBL" id="AP009384">
    <property type="protein sequence ID" value="BAF89464.1"/>
    <property type="molecule type" value="Genomic_DNA"/>
</dbReference>
<evidence type="ECO:0000256" key="6">
    <source>
        <dbReference type="ARBA" id="ARBA00022737"/>
    </source>
</evidence>
<evidence type="ECO:0000256" key="5">
    <source>
        <dbReference type="ARBA" id="ARBA00022679"/>
    </source>
</evidence>
<evidence type="ECO:0000256" key="8">
    <source>
        <dbReference type="PROSITE-ProRule" id="PRU00339"/>
    </source>
</evidence>
<dbReference type="AlphaFoldDB" id="A8IE99"/>
<dbReference type="Pfam" id="PF13844">
    <property type="entry name" value="Glyco_transf_41"/>
    <property type="match status" value="2"/>
</dbReference>
<evidence type="ECO:0000256" key="7">
    <source>
        <dbReference type="ARBA" id="ARBA00022803"/>
    </source>
</evidence>
<dbReference type="InterPro" id="IPR013105">
    <property type="entry name" value="TPR_2"/>
</dbReference>